<proteinExistence type="predicted"/>
<dbReference type="Gene3D" id="3.30.710.10">
    <property type="entry name" value="Potassium Channel Kv1.1, Chain A"/>
    <property type="match status" value="1"/>
</dbReference>
<evidence type="ECO:0000313" key="6">
    <source>
        <dbReference type="EMBL" id="KAK9051404.1"/>
    </source>
</evidence>
<protein>
    <recommendedName>
        <fullName evidence="5">BACK domain-containing protein</fullName>
    </recommendedName>
</protein>
<evidence type="ECO:0000256" key="4">
    <source>
        <dbReference type="SAM" id="MobiDB-lite"/>
    </source>
</evidence>
<gene>
    <name evidence="6" type="ORF">SSX86_028031</name>
</gene>
<feature type="region of interest" description="Disordered" evidence="4">
    <location>
        <begin position="1"/>
        <end position="29"/>
    </location>
</feature>
<sequence length="456" mass="52109">MGSNQSHHRRRVKPETHNRNRSGTRTEQISKRSICHCLKPHKQGHHQPLGAVTSPACHKRRCHQPVNGGVTIPLFSNGMRESKQKDVTLQINISEEVALMELLKFMYSNNLTVTNSSAVLDVLMVADKFDVSSCIKHCSHLLRNLTMTPETVLVYLDLPFTILMSEAFQSLTVTAKQFYVVHYKDMTKFQDEILSLPLAGVEALIASDDLRVKSEDSIYCFVLNWARTNYPNLQDRREIIATRLAKFIRYPYIMDTQLTKLLTMKEFDYEFAVKVVSEAISFKAEVPNKEHTYIRDENSTLNHWFVERAYEYVPIKIIKFEQPCPHCVVYLDLKRDVCASLFPSGRIFSEEFNFGGQRSFLKAECNTDCFGLALVIAKEESSCSFGFGCVVAARTKPTAEFVSRHKTMNYNTSGGGNDLVWQNYFEISWAKFIGEDSIYFIDGVLHLKAELTKVSD</sequence>
<evidence type="ECO:0000256" key="3">
    <source>
        <dbReference type="ARBA" id="ARBA00022786"/>
    </source>
</evidence>
<feature type="domain" description="BACK" evidence="5">
    <location>
        <begin position="169"/>
        <end position="261"/>
    </location>
</feature>
<dbReference type="AlphaFoldDB" id="A0AAP0GKE5"/>
<dbReference type="GO" id="GO:0010114">
    <property type="term" value="P:response to red light"/>
    <property type="evidence" value="ECO:0007669"/>
    <property type="project" value="TreeGrafter"/>
</dbReference>
<dbReference type="SUPFAM" id="SSF54695">
    <property type="entry name" value="POZ domain"/>
    <property type="match status" value="1"/>
</dbReference>
<comment type="pathway">
    <text evidence="2">Protein modification; protein ubiquitination.</text>
</comment>
<comment type="caution">
    <text evidence="6">The sequence shown here is derived from an EMBL/GenBank/DDBJ whole genome shotgun (WGS) entry which is preliminary data.</text>
</comment>
<reference evidence="6 7" key="1">
    <citation type="submission" date="2024-04" db="EMBL/GenBank/DDBJ databases">
        <title>The reference genome of an endangered Asteraceae, Deinandra increscens subsp. villosa, native to the Central Coast of California.</title>
        <authorList>
            <person name="Guilliams M."/>
            <person name="Hasenstab-Lehman K."/>
            <person name="Meyer R."/>
            <person name="Mcevoy S."/>
        </authorList>
    </citation>
    <scope>NUCLEOTIDE SEQUENCE [LARGE SCALE GENOMIC DNA]</scope>
    <source>
        <tissue evidence="6">Leaf</tissue>
    </source>
</reference>
<name>A0AAP0GKE5_9ASTR</name>
<evidence type="ECO:0000259" key="5">
    <source>
        <dbReference type="Pfam" id="PF07707"/>
    </source>
</evidence>
<dbReference type="PANTHER" id="PTHR46336:SF3">
    <property type="entry name" value="BTB_POZ DOMAIN-CONTAINING PROTEIN POB1"/>
    <property type="match status" value="1"/>
</dbReference>
<evidence type="ECO:0000313" key="7">
    <source>
        <dbReference type="Proteomes" id="UP001408789"/>
    </source>
</evidence>
<dbReference type="FunFam" id="1.25.40.420:FF:000008">
    <property type="entry name" value="BTB/POZ domain-containing protein POB1"/>
    <property type="match status" value="1"/>
</dbReference>
<dbReference type="InterPro" id="IPR045890">
    <property type="entry name" value="POB1-like"/>
</dbReference>
<dbReference type="PANTHER" id="PTHR46336">
    <property type="entry name" value="OS02G0260700 PROTEIN"/>
    <property type="match status" value="1"/>
</dbReference>
<dbReference type="Gene3D" id="1.25.40.420">
    <property type="match status" value="1"/>
</dbReference>
<dbReference type="InterPro" id="IPR011333">
    <property type="entry name" value="SKP1/BTB/POZ_sf"/>
</dbReference>
<dbReference type="CDD" id="cd18186">
    <property type="entry name" value="BTB_POZ_ZBTB_KLHL-like"/>
    <property type="match status" value="1"/>
</dbReference>
<dbReference type="GO" id="GO:0005634">
    <property type="term" value="C:nucleus"/>
    <property type="evidence" value="ECO:0007669"/>
    <property type="project" value="TreeGrafter"/>
</dbReference>
<dbReference type="InterPro" id="IPR011705">
    <property type="entry name" value="BACK"/>
</dbReference>
<comment type="function">
    <text evidence="1">May act as a substrate-specific adapter of an E3 ubiquitin-protein ligase complex (CUL3-RBX1-BTB) which mediates the ubiquitination and subsequent proteasomal degradation of target proteins.</text>
</comment>
<keyword evidence="3" id="KW-0833">Ubl conjugation pathway</keyword>
<accession>A0AAP0GKE5</accession>
<dbReference type="Pfam" id="PF21536">
    <property type="entry name" value="BTB_KLHL33"/>
    <property type="match status" value="1"/>
</dbReference>
<dbReference type="Proteomes" id="UP001408789">
    <property type="component" value="Unassembled WGS sequence"/>
</dbReference>
<organism evidence="6 7">
    <name type="scientific">Deinandra increscens subsp. villosa</name>
    <dbReference type="NCBI Taxonomy" id="3103831"/>
    <lineage>
        <taxon>Eukaryota</taxon>
        <taxon>Viridiplantae</taxon>
        <taxon>Streptophyta</taxon>
        <taxon>Embryophyta</taxon>
        <taxon>Tracheophyta</taxon>
        <taxon>Spermatophyta</taxon>
        <taxon>Magnoliopsida</taxon>
        <taxon>eudicotyledons</taxon>
        <taxon>Gunneridae</taxon>
        <taxon>Pentapetalae</taxon>
        <taxon>asterids</taxon>
        <taxon>campanulids</taxon>
        <taxon>Asterales</taxon>
        <taxon>Asteraceae</taxon>
        <taxon>Asteroideae</taxon>
        <taxon>Heliantheae alliance</taxon>
        <taxon>Madieae</taxon>
        <taxon>Madiinae</taxon>
        <taxon>Deinandra</taxon>
    </lineage>
</organism>
<keyword evidence="7" id="KW-1185">Reference proteome</keyword>
<feature type="compositionally biased region" description="Basic residues" evidence="4">
    <location>
        <begin position="1"/>
        <end position="12"/>
    </location>
</feature>
<dbReference type="EMBL" id="JBCNJP010000027">
    <property type="protein sequence ID" value="KAK9051404.1"/>
    <property type="molecule type" value="Genomic_DNA"/>
</dbReference>
<dbReference type="Pfam" id="PF07707">
    <property type="entry name" value="BACK"/>
    <property type="match status" value="1"/>
</dbReference>
<evidence type="ECO:0000256" key="1">
    <source>
        <dbReference type="ARBA" id="ARBA00002668"/>
    </source>
</evidence>
<evidence type="ECO:0000256" key="2">
    <source>
        <dbReference type="ARBA" id="ARBA00004906"/>
    </source>
</evidence>